<dbReference type="Proteomes" id="UP000029644">
    <property type="component" value="Unassembled WGS sequence"/>
</dbReference>
<comment type="caution">
    <text evidence="1">The sequence shown here is derived from an EMBL/GenBank/DDBJ whole genome shotgun (WGS) entry which is preliminary data.</text>
</comment>
<evidence type="ECO:0000313" key="2">
    <source>
        <dbReference type="Proteomes" id="UP000029644"/>
    </source>
</evidence>
<sequence length="114" mass="12816">MKIKSVYFFTPLKSKLLTTLTSNINQNMSTPFRKIKSTLTPYLLCFLLALTSCDKKELKIGETAIIPLPAELIEGDGHFIINDKTTVSVNNQEQQTIATNFFKNLKPHPDGSQK</sequence>
<proteinExistence type="predicted"/>
<dbReference type="EMBL" id="BBNQ01000017">
    <property type="protein sequence ID" value="GAL64278.1"/>
    <property type="molecule type" value="Genomic_DNA"/>
</dbReference>
<accession>A0A090VJN8</accession>
<organism evidence="1 2">
    <name type="scientific">Algibacter lectus</name>
    <dbReference type="NCBI Taxonomy" id="221126"/>
    <lineage>
        <taxon>Bacteria</taxon>
        <taxon>Pseudomonadati</taxon>
        <taxon>Bacteroidota</taxon>
        <taxon>Flavobacteriia</taxon>
        <taxon>Flavobacteriales</taxon>
        <taxon>Flavobacteriaceae</taxon>
        <taxon>Algibacter</taxon>
    </lineage>
</organism>
<reference evidence="1 2" key="1">
    <citation type="journal article" date="2014" name="Genome Announc.">
        <title>Draft Genome Sequences of Marine Flavobacterium Algibacter lectus Strains SS8 and NR4.</title>
        <authorList>
            <person name="Takatani N."/>
            <person name="Nakanishi M."/>
            <person name="Meirelles P."/>
            <person name="Mino S."/>
            <person name="Suda W."/>
            <person name="Oshima K."/>
            <person name="Hattori M."/>
            <person name="Ohkuma M."/>
            <person name="Hosokawa M."/>
            <person name="Miyashita K."/>
            <person name="Thompson F.L."/>
            <person name="Niwa A."/>
            <person name="Sawabe T."/>
            <person name="Sawabe T."/>
        </authorList>
    </citation>
    <scope>NUCLEOTIDE SEQUENCE [LARGE SCALE GENOMIC DNA]</scope>
    <source>
        <strain evidence="1 2">JCM 19300</strain>
    </source>
</reference>
<gene>
    <name evidence="1" type="ORF">JCM19300_904</name>
</gene>
<protein>
    <submittedName>
        <fullName evidence="1">Uncharacterized protein</fullName>
    </submittedName>
</protein>
<dbReference type="AlphaFoldDB" id="A0A090VJN8"/>
<name>A0A090VJN8_9FLAO</name>
<evidence type="ECO:0000313" key="1">
    <source>
        <dbReference type="EMBL" id="GAL64278.1"/>
    </source>
</evidence>